<dbReference type="GO" id="GO:0042537">
    <property type="term" value="P:benzene-containing compound metabolic process"/>
    <property type="evidence" value="ECO:0007669"/>
    <property type="project" value="UniProtKB-ARBA"/>
</dbReference>
<dbReference type="EC" id="4.1.3.17" evidence="4"/>
<evidence type="ECO:0000256" key="8">
    <source>
        <dbReference type="ARBA" id="ARBA00061585"/>
    </source>
</evidence>
<name>D1C8W5_SPHTD</name>
<evidence type="ECO:0000256" key="3">
    <source>
        <dbReference type="ARBA" id="ARBA00011643"/>
    </source>
</evidence>
<dbReference type="Gene3D" id="3.50.30.40">
    <property type="entry name" value="Ribonuclease E inhibitor RraA/RraA-like"/>
    <property type="match status" value="1"/>
</dbReference>
<protein>
    <recommendedName>
        <fullName evidence="4">4-hydroxy-4-methyl-2-oxoglutarate aldolase</fullName>
        <ecNumber evidence="4">4.1.3.17</ecNumber>
    </recommendedName>
</protein>
<dbReference type="CDD" id="cd16841">
    <property type="entry name" value="RraA_family"/>
    <property type="match status" value="1"/>
</dbReference>
<dbReference type="STRING" id="479434.Sthe_2848"/>
<dbReference type="InterPro" id="IPR005493">
    <property type="entry name" value="RraA/RraA-like"/>
</dbReference>
<comment type="similarity">
    <text evidence="8">Belongs to the LigK/PcmE family.</text>
</comment>
<evidence type="ECO:0000256" key="7">
    <source>
        <dbReference type="ARBA" id="ARBA00023239"/>
    </source>
</evidence>
<proteinExistence type="inferred from homology"/>
<dbReference type="eggNOG" id="COG0684">
    <property type="taxonomic scope" value="Bacteria"/>
</dbReference>
<comment type="catalytic activity">
    <reaction evidence="1">
        <text>4-hydroxy-4-methyl-2-oxoglutarate = 2 pyruvate</text>
        <dbReference type="Rhea" id="RHEA:22748"/>
        <dbReference type="ChEBI" id="CHEBI:15361"/>
        <dbReference type="ChEBI" id="CHEBI:58276"/>
        <dbReference type="EC" id="4.1.3.17"/>
    </reaction>
</comment>
<keyword evidence="6 9" id="KW-0460">Magnesium</keyword>
<dbReference type="FunFam" id="3.50.30.40:FF:000002">
    <property type="entry name" value="4-carboxy-4-hydroxy-2-oxoadipate aldolase/oxaloacetate decarboxylase"/>
    <property type="match status" value="1"/>
</dbReference>
<accession>D1C8W5</accession>
<keyword evidence="10" id="KW-0808">Transferase</keyword>
<reference evidence="11" key="1">
    <citation type="submission" date="2009-11" db="EMBL/GenBank/DDBJ databases">
        <title>The complete chromosome 2 of Sphaerobacter thermophilus DSM 20745.</title>
        <authorList>
            <person name="Lucas S."/>
            <person name="Copeland A."/>
            <person name="Lapidus A."/>
            <person name="Glavina del Rio T."/>
            <person name="Dalin E."/>
            <person name="Tice H."/>
            <person name="Bruce D."/>
            <person name="Goodwin L."/>
            <person name="Pitluck S."/>
            <person name="Kyrpides N."/>
            <person name="Mavromatis K."/>
            <person name="Ivanova N."/>
            <person name="Mikhailova N."/>
            <person name="LaButti K.M."/>
            <person name="Clum A."/>
            <person name="Sun H.I."/>
            <person name="Brettin T."/>
            <person name="Detter J.C."/>
            <person name="Han C."/>
            <person name="Larimer F."/>
            <person name="Land M."/>
            <person name="Hauser L."/>
            <person name="Markowitz V."/>
            <person name="Cheng J.F."/>
            <person name="Hugenholtz P."/>
            <person name="Woyke T."/>
            <person name="Wu D."/>
            <person name="Steenblock K."/>
            <person name="Schneider S."/>
            <person name="Pukall R."/>
            <person name="Goeker M."/>
            <person name="Klenk H.P."/>
            <person name="Eisen J.A."/>
        </authorList>
    </citation>
    <scope>NUCLEOTIDE SEQUENCE [LARGE SCALE GENOMIC DNA]</scope>
    <source>
        <strain evidence="11">ATCC 49802 / DSM 20745 / S 6022</strain>
    </source>
</reference>
<dbReference type="GO" id="GO:0047443">
    <property type="term" value="F:4-hydroxy-4-methyl-2-oxoglutarate aldolase activity"/>
    <property type="evidence" value="ECO:0007669"/>
    <property type="project" value="UniProtKB-EC"/>
</dbReference>
<keyword evidence="7" id="KW-0456">Lyase</keyword>
<evidence type="ECO:0000313" key="10">
    <source>
        <dbReference type="EMBL" id="ACZ40258.1"/>
    </source>
</evidence>
<dbReference type="RefSeq" id="WP_012873294.1">
    <property type="nucleotide sequence ID" value="NC_013524.1"/>
</dbReference>
<dbReference type="PANTHER" id="PTHR33254">
    <property type="entry name" value="4-HYDROXY-4-METHYL-2-OXOGLUTARATE ALDOLASE 3-RELATED"/>
    <property type="match status" value="1"/>
</dbReference>
<dbReference type="Proteomes" id="UP000002027">
    <property type="component" value="Chromosome 2"/>
</dbReference>
<dbReference type="AlphaFoldDB" id="D1C8W5"/>
<dbReference type="PANTHER" id="PTHR33254:SF16">
    <property type="entry name" value="BLR3842 PROTEIN"/>
    <property type="match status" value="1"/>
</dbReference>
<dbReference type="InterPro" id="IPR036704">
    <property type="entry name" value="RraA/RraA-like_sf"/>
</dbReference>
<comment type="cofactor">
    <cofactor evidence="2 9">
        <name>Mg(2+)</name>
        <dbReference type="ChEBI" id="CHEBI:18420"/>
    </cofactor>
</comment>
<evidence type="ECO:0000256" key="5">
    <source>
        <dbReference type="ARBA" id="ARBA00022723"/>
    </source>
</evidence>
<reference evidence="10 11" key="2">
    <citation type="journal article" date="2010" name="Stand. Genomic Sci.">
        <title>Complete genome sequence of Desulfohalobium retbaense type strain (HR(100)).</title>
        <authorList>
            <person name="Spring S."/>
            <person name="Nolan M."/>
            <person name="Lapidus A."/>
            <person name="Glavina Del Rio T."/>
            <person name="Copeland A."/>
            <person name="Tice H."/>
            <person name="Cheng J.F."/>
            <person name="Lucas S."/>
            <person name="Land M."/>
            <person name="Chen F."/>
            <person name="Bruce D."/>
            <person name="Goodwin L."/>
            <person name="Pitluck S."/>
            <person name="Ivanova N."/>
            <person name="Mavromatis K."/>
            <person name="Mikhailova N."/>
            <person name="Pati A."/>
            <person name="Chen A."/>
            <person name="Palaniappan K."/>
            <person name="Hauser L."/>
            <person name="Chang Y.J."/>
            <person name="Jeffries C.D."/>
            <person name="Munk C."/>
            <person name="Kiss H."/>
            <person name="Chain P."/>
            <person name="Han C."/>
            <person name="Brettin T."/>
            <person name="Detter J.C."/>
            <person name="Schuler E."/>
            <person name="Goker M."/>
            <person name="Rohde M."/>
            <person name="Bristow J."/>
            <person name="Eisen J.A."/>
            <person name="Markowitz V."/>
            <person name="Hugenholtz P."/>
            <person name="Kyrpides N.C."/>
            <person name="Klenk H.P."/>
        </authorList>
    </citation>
    <scope>NUCLEOTIDE SEQUENCE [LARGE SCALE GENOMIC DNA]</scope>
    <source>
        <strain evidence="11">ATCC 49802 / DSM 20745 / S 6022</strain>
    </source>
</reference>
<feature type="binding site" evidence="9">
    <location>
        <position position="118"/>
    </location>
    <ligand>
        <name>Mg(2+)</name>
        <dbReference type="ChEBI" id="CHEBI:18420"/>
    </ligand>
</feature>
<feature type="binding site" evidence="9">
    <location>
        <begin position="95"/>
        <end position="98"/>
    </location>
    <ligand>
        <name>substrate</name>
    </ligand>
</feature>
<keyword evidence="10" id="KW-0489">Methyltransferase</keyword>
<evidence type="ECO:0000256" key="2">
    <source>
        <dbReference type="ARBA" id="ARBA00001946"/>
    </source>
</evidence>
<dbReference type="SUPFAM" id="SSF89562">
    <property type="entry name" value="RraA-like"/>
    <property type="match status" value="1"/>
</dbReference>
<evidence type="ECO:0000256" key="6">
    <source>
        <dbReference type="ARBA" id="ARBA00022842"/>
    </source>
</evidence>
<evidence type="ECO:0000256" key="9">
    <source>
        <dbReference type="PIRSR" id="PIRSR605493-1"/>
    </source>
</evidence>
<comment type="subunit">
    <text evidence="3">Homohexamer.</text>
</comment>
<dbReference type="NCBIfam" id="NF006731">
    <property type="entry name" value="PRK09262.1"/>
    <property type="match status" value="1"/>
</dbReference>
<dbReference type="GO" id="GO:0032259">
    <property type="term" value="P:methylation"/>
    <property type="evidence" value="ECO:0007669"/>
    <property type="project" value="UniProtKB-KW"/>
</dbReference>
<dbReference type="Pfam" id="PF03737">
    <property type="entry name" value="RraA-like"/>
    <property type="match status" value="1"/>
</dbReference>
<evidence type="ECO:0000256" key="4">
    <source>
        <dbReference type="ARBA" id="ARBA00012213"/>
    </source>
</evidence>
<dbReference type="GO" id="GO:0019336">
    <property type="term" value="P:phenol-containing compound catabolic process"/>
    <property type="evidence" value="ECO:0007669"/>
    <property type="project" value="UniProtKB-ARBA"/>
</dbReference>
<dbReference type="GO" id="GO:0072329">
    <property type="term" value="P:monocarboxylic acid catabolic process"/>
    <property type="evidence" value="ECO:0007669"/>
    <property type="project" value="UniProtKB-ARBA"/>
</dbReference>
<evidence type="ECO:0000256" key="1">
    <source>
        <dbReference type="ARBA" id="ARBA00001342"/>
    </source>
</evidence>
<keyword evidence="5 9" id="KW-0479">Metal-binding</keyword>
<keyword evidence="11" id="KW-1185">Reference proteome</keyword>
<dbReference type="GO" id="GO:0008168">
    <property type="term" value="F:methyltransferase activity"/>
    <property type="evidence" value="ECO:0007669"/>
    <property type="project" value="UniProtKB-KW"/>
</dbReference>
<dbReference type="EMBL" id="CP001824">
    <property type="protein sequence ID" value="ACZ40258.1"/>
    <property type="molecule type" value="Genomic_DNA"/>
</dbReference>
<dbReference type="HOGENOM" id="CLU_072626_3_2_0"/>
<organism evidence="10 11">
    <name type="scientific">Sphaerobacter thermophilus (strain ATCC 49802 / DSM 20745 / KCCM 41009 / NCIMB 13125 / S 6022)</name>
    <dbReference type="NCBI Taxonomy" id="479434"/>
    <lineage>
        <taxon>Bacteria</taxon>
        <taxon>Pseudomonadati</taxon>
        <taxon>Thermomicrobiota</taxon>
        <taxon>Thermomicrobia</taxon>
        <taxon>Sphaerobacterales</taxon>
        <taxon>Sphaerobacterineae</taxon>
        <taxon>Sphaerobacteraceae</taxon>
        <taxon>Sphaerobacter</taxon>
    </lineage>
</organism>
<dbReference type="KEGG" id="sti:Sthe_2848"/>
<evidence type="ECO:0000313" key="11">
    <source>
        <dbReference type="Proteomes" id="UP000002027"/>
    </source>
</evidence>
<dbReference type="GO" id="GO:0046872">
    <property type="term" value="F:metal ion binding"/>
    <property type="evidence" value="ECO:0007669"/>
    <property type="project" value="UniProtKB-KW"/>
</dbReference>
<sequence length="227" mass="23719">MKPCVIPTIERPDPAAVQALAGHGVATVHEAMGRQGLLDVAMRPIKEGWSICGPPVTSLNHVGDNLMIHAALDVCQPGDVLVITTTAPTTCGMVGELLARQAKVRGVAGIIIEGGVRDVADLRRLDLPIWSTAISAAGTVKATPGWVNVPVVCCGVHIRPGDIVVADDDGVVVVPRETAAQVAEAAAARTAREEVTRGKIMAGELSLDLHGLRQYLADKGVTWTTPK</sequence>
<gene>
    <name evidence="10" type="ordered locus">Sthe_2848</name>
</gene>
<feature type="binding site" evidence="9">
    <location>
        <position position="117"/>
    </location>
    <ligand>
        <name>substrate</name>
    </ligand>
</feature>
<dbReference type="InParanoid" id="D1C8W5"/>
<dbReference type="OrthoDB" id="943692at2"/>